<accession>A0A0D2EAG8</accession>
<dbReference type="EMBL" id="KN847006">
    <property type="protein sequence ID" value="KIW87101.1"/>
    <property type="molecule type" value="Genomic_DNA"/>
</dbReference>
<dbReference type="OrthoDB" id="10433646at2759"/>
<gene>
    <name evidence="1" type="ORF">Z519_12212</name>
</gene>
<protein>
    <submittedName>
        <fullName evidence="1">Uncharacterized protein</fullName>
    </submittedName>
</protein>
<keyword evidence="2" id="KW-1185">Reference proteome</keyword>
<evidence type="ECO:0000313" key="2">
    <source>
        <dbReference type="Proteomes" id="UP000053789"/>
    </source>
</evidence>
<dbReference type="AlphaFoldDB" id="A0A0D2EAG8"/>
<dbReference type="GeneID" id="27705140"/>
<name>A0A0D2EAG8_CLAB1</name>
<dbReference type="RefSeq" id="XP_016613770.1">
    <property type="nucleotide sequence ID" value="XM_016769918.1"/>
</dbReference>
<dbReference type="HOGENOM" id="CLU_2222978_0_0_1"/>
<evidence type="ECO:0000313" key="1">
    <source>
        <dbReference type="EMBL" id="KIW87101.1"/>
    </source>
</evidence>
<dbReference type="VEuPathDB" id="FungiDB:Z519_12212"/>
<dbReference type="SUPFAM" id="SSF47203">
    <property type="entry name" value="Acyl-CoA dehydrogenase C-terminal domain-like"/>
    <property type="match status" value="1"/>
</dbReference>
<dbReference type="GO" id="GO:0016627">
    <property type="term" value="F:oxidoreductase activity, acting on the CH-CH group of donors"/>
    <property type="evidence" value="ECO:0007669"/>
    <property type="project" value="InterPro"/>
</dbReference>
<dbReference type="Proteomes" id="UP000053789">
    <property type="component" value="Unassembled WGS sequence"/>
</dbReference>
<proteinExistence type="predicted"/>
<dbReference type="InterPro" id="IPR036250">
    <property type="entry name" value="AcylCo_DH-like_C"/>
</dbReference>
<reference evidence="1" key="1">
    <citation type="submission" date="2015-01" db="EMBL/GenBank/DDBJ databases">
        <title>The Genome Sequence of Cladophialophora bantiana CBS 173.52.</title>
        <authorList>
            <consortium name="The Broad Institute Genomics Platform"/>
            <person name="Cuomo C."/>
            <person name="de Hoog S."/>
            <person name="Gorbushina A."/>
            <person name="Stielow B."/>
            <person name="Teixiera M."/>
            <person name="Abouelleil A."/>
            <person name="Chapman S.B."/>
            <person name="Priest M."/>
            <person name="Young S.K."/>
            <person name="Wortman J."/>
            <person name="Nusbaum C."/>
            <person name="Birren B."/>
        </authorList>
    </citation>
    <scope>NUCLEOTIDE SEQUENCE [LARGE SCALE GENOMIC DNA]</scope>
    <source>
        <strain evidence="1">CBS 173.52</strain>
    </source>
</reference>
<organism evidence="1 2">
    <name type="scientific">Cladophialophora bantiana (strain ATCC 10958 / CBS 173.52 / CDC B-1940 / NIH 8579)</name>
    <name type="common">Xylohypha bantiana</name>
    <dbReference type="NCBI Taxonomy" id="1442370"/>
    <lineage>
        <taxon>Eukaryota</taxon>
        <taxon>Fungi</taxon>
        <taxon>Dikarya</taxon>
        <taxon>Ascomycota</taxon>
        <taxon>Pezizomycotina</taxon>
        <taxon>Eurotiomycetes</taxon>
        <taxon>Chaetothyriomycetidae</taxon>
        <taxon>Chaetothyriales</taxon>
        <taxon>Herpotrichiellaceae</taxon>
        <taxon>Cladophialophora</taxon>
    </lineage>
</organism>
<sequence>MTVEETQANSATLSTWPIPTISTGKAVEFCAYDQKKPSEICIPHQVFDPSAVEDLASNQVDAIVSAYGLTEYELDSALARTNQTPYETLFHGAQTSEMSGKKMPHM</sequence>